<protein>
    <submittedName>
        <fullName evidence="4">Magnesium transporter</fullName>
    </submittedName>
</protein>
<dbReference type="Proteomes" id="UP001500021">
    <property type="component" value="Unassembled WGS sequence"/>
</dbReference>
<dbReference type="Pfam" id="PF03448">
    <property type="entry name" value="MgtE_N"/>
    <property type="match status" value="1"/>
</dbReference>
<keyword evidence="1" id="KW-0129">CBS domain</keyword>
<dbReference type="PANTHER" id="PTHR41394:SF5">
    <property type="entry name" value="SLC41A_MGTE INTEGRAL MEMBRANE DOMAIN-CONTAINING PROTEIN"/>
    <property type="match status" value="1"/>
</dbReference>
<name>A0ABP3WCC1_9GAMM</name>
<feature type="transmembrane region" description="Helical" evidence="2">
    <location>
        <begin position="288"/>
        <end position="308"/>
    </location>
</feature>
<evidence type="ECO:0000259" key="3">
    <source>
        <dbReference type="PROSITE" id="PS51371"/>
    </source>
</evidence>
<keyword evidence="5" id="KW-1185">Reference proteome</keyword>
<accession>A0ABP3WCC1</accession>
<proteinExistence type="predicted"/>
<dbReference type="EMBL" id="BAAAFA010000001">
    <property type="protein sequence ID" value="GAA0811291.1"/>
    <property type="molecule type" value="Genomic_DNA"/>
</dbReference>
<feature type="transmembrane region" description="Helical" evidence="2">
    <location>
        <begin position="427"/>
        <end position="450"/>
    </location>
</feature>
<feature type="transmembrane region" description="Helical" evidence="2">
    <location>
        <begin position="320"/>
        <end position="345"/>
    </location>
</feature>
<keyword evidence="2" id="KW-0472">Membrane</keyword>
<keyword evidence="2" id="KW-0812">Transmembrane</keyword>
<comment type="caution">
    <text evidence="4">The sequence shown here is derived from an EMBL/GenBank/DDBJ whole genome shotgun (WGS) entry which is preliminary data.</text>
</comment>
<evidence type="ECO:0000313" key="4">
    <source>
        <dbReference type="EMBL" id="GAA0811291.1"/>
    </source>
</evidence>
<dbReference type="SMART" id="SM00924">
    <property type="entry name" value="MgtE_N"/>
    <property type="match status" value="1"/>
</dbReference>
<dbReference type="InterPro" id="IPR006667">
    <property type="entry name" value="SLC41_membr_dom"/>
</dbReference>
<feature type="transmembrane region" description="Helical" evidence="2">
    <location>
        <begin position="390"/>
        <end position="415"/>
    </location>
</feature>
<dbReference type="Pfam" id="PF01769">
    <property type="entry name" value="MgtE"/>
    <property type="match status" value="1"/>
</dbReference>
<keyword evidence="2" id="KW-1133">Transmembrane helix</keyword>
<dbReference type="InterPro" id="IPR000644">
    <property type="entry name" value="CBS_dom"/>
</dbReference>
<dbReference type="PROSITE" id="PS51371">
    <property type="entry name" value="CBS"/>
    <property type="match status" value="1"/>
</dbReference>
<dbReference type="InterPro" id="IPR006668">
    <property type="entry name" value="Mg_transptr_MgtE_intracell_dom"/>
</dbReference>
<feature type="domain" description="CBS" evidence="3">
    <location>
        <begin position="206"/>
        <end position="262"/>
    </location>
</feature>
<gene>
    <name evidence="4" type="ORF">GCM10009111_03610</name>
</gene>
<evidence type="ECO:0000256" key="2">
    <source>
        <dbReference type="SAM" id="Phobius"/>
    </source>
</evidence>
<organism evidence="4 5">
    <name type="scientific">Colwellia asteriadis</name>
    <dbReference type="NCBI Taxonomy" id="517723"/>
    <lineage>
        <taxon>Bacteria</taxon>
        <taxon>Pseudomonadati</taxon>
        <taxon>Pseudomonadota</taxon>
        <taxon>Gammaproteobacteria</taxon>
        <taxon>Alteromonadales</taxon>
        <taxon>Colwelliaceae</taxon>
        <taxon>Colwellia</taxon>
    </lineage>
</organism>
<dbReference type="RefSeq" id="WP_215980256.1">
    <property type="nucleotide sequence ID" value="NZ_BAAAFA010000001.1"/>
</dbReference>
<evidence type="ECO:0000313" key="5">
    <source>
        <dbReference type="Proteomes" id="UP001500021"/>
    </source>
</evidence>
<reference evidence="5" key="1">
    <citation type="journal article" date="2019" name="Int. J. Syst. Evol. Microbiol.">
        <title>The Global Catalogue of Microorganisms (GCM) 10K type strain sequencing project: providing services to taxonomists for standard genome sequencing and annotation.</title>
        <authorList>
            <consortium name="The Broad Institute Genomics Platform"/>
            <consortium name="The Broad Institute Genome Sequencing Center for Infectious Disease"/>
            <person name="Wu L."/>
            <person name="Ma J."/>
        </authorList>
    </citation>
    <scope>NUCLEOTIDE SEQUENCE [LARGE SCALE GENOMIC DNA]</scope>
    <source>
        <strain evidence="5">JCM 15608</strain>
    </source>
</reference>
<dbReference type="Pfam" id="PF00571">
    <property type="entry name" value="CBS"/>
    <property type="match status" value="1"/>
</dbReference>
<evidence type="ECO:0000256" key="1">
    <source>
        <dbReference type="PROSITE-ProRule" id="PRU00703"/>
    </source>
</evidence>
<feature type="transmembrane region" description="Helical" evidence="2">
    <location>
        <begin position="366"/>
        <end position="384"/>
    </location>
</feature>
<dbReference type="PANTHER" id="PTHR41394">
    <property type="entry name" value="MAGNESIUM TRANSPORTER MGTE"/>
    <property type="match status" value="1"/>
</dbReference>
<sequence length="451" mass="49583">MAIETNSDQLSIYINQILAAADEHEISAIISEAGQTFVSEQFALVVEAIPAETRLLVWHTFSEETKLEVFIDLGSDTRKWLIKALDDVDCFQLLEQLDADDLLEIAEEIPDRFLTYAIKHLDTKQRALFDQAQQYDVEQIGHWLNYDYVRISNTLKVVSAKKLINKGLQPFTDEFYIVDKANDLVSVLNVNKLMSSSDESTLKEIVEESFITLNGNDNIYEAAEAVIISGKMSLPVVDDNNKFIGRVDIESAYQLRQEQIQEQMNLAGGLSEDEALFSSVMESSKNRGVWLGINLATAFLASWFIGLFEATLQEMVALAVLMPVVASMGGIAGSQTLTVIVRGLALGQITSANQKALLRKELKVGLVNGIIWSSVIGIITFLWFDNVMLSLTILLAILLNLIAAACSGVLIPSILNKMNIDPALSGSVVLTTVTDIVGFVVFLGLGSLVLL</sequence>